<feature type="transmembrane region" description="Helical" evidence="1">
    <location>
        <begin position="373"/>
        <end position="393"/>
    </location>
</feature>
<dbReference type="Pfam" id="PF13231">
    <property type="entry name" value="PMT_2"/>
    <property type="match status" value="1"/>
</dbReference>
<keyword evidence="1" id="KW-0812">Transmembrane</keyword>
<feature type="transmembrane region" description="Helical" evidence="1">
    <location>
        <begin position="250"/>
        <end position="269"/>
    </location>
</feature>
<evidence type="ECO:0000313" key="3">
    <source>
        <dbReference type="EMBL" id="RLJ62802.1"/>
    </source>
</evidence>
<organism evidence="3 4">
    <name type="scientific">Sulfurisoma sediminicola</name>
    <dbReference type="NCBI Taxonomy" id="1381557"/>
    <lineage>
        <taxon>Bacteria</taxon>
        <taxon>Pseudomonadati</taxon>
        <taxon>Pseudomonadota</taxon>
        <taxon>Betaproteobacteria</taxon>
        <taxon>Nitrosomonadales</taxon>
        <taxon>Sterolibacteriaceae</taxon>
        <taxon>Sulfurisoma</taxon>
    </lineage>
</organism>
<dbReference type="AlphaFoldDB" id="A0A497X988"/>
<feature type="transmembrane region" description="Helical" evidence="1">
    <location>
        <begin position="108"/>
        <end position="125"/>
    </location>
</feature>
<keyword evidence="1" id="KW-0472">Membrane</keyword>
<accession>A0A497X988</accession>
<reference evidence="3 4" key="1">
    <citation type="submission" date="2018-10" db="EMBL/GenBank/DDBJ databases">
        <title>Genomic Encyclopedia of Type Strains, Phase IV (KMG-IV): sequencing the most valuable type-strain genomes for metagenomic binning, comparative biology and taxonomic classification.</title>
        <authorList>
            <person name="Goeker M."/>
        </authorList>
    </citation>
    <scope>NUCLEOTIDE SEQUENCE [LARGE SCALE GENOMIC DNA]</scope>
    <source>
        <strain evidence="3 4">DSM 26916</strain>
    </source>
</reference>
<feature type="domain" description="Glycosyltransferase RgtA/B/C/D-like" evidence="2">
    <location>
        <begin position="76"/>
        <end position="210"/>
    </location>
</feature>
<sequence>MAMALLCAVWLIAGAVGHDPWKTDDAVHLGIVFSLLKDGGWLIPKIAGDPWAGTAPLYHWVAAVVATPMQWLLPLHDAARLATVLFGGLTLIALAGTARTLYDRDAGLAAPLLAIGTLGLLVPLHDAHPVPALLACQALTYWGLAKLGKRPLAGGILLGLGLGGGFLADGLTAIAITAPLLFLLGTPRWRDARPWPGLLVASAVALPLALSWPLALYFSDASYLAAWWSSEWRLLVPAPATSAVGDLLELFGWAAFPVWPIAGWALWANRRRLAEPALLLPLAGTLIGLLWLLSREARALHALPALLPLILLAAAGAGKLRRGAANALDWFGMTTFTLAVGLVWLGASAMLAGWPPKLARNFAKLAPGFTAEVSWFAMTVAFAATAAWLFALVRLPRSPWRAVTHWAIGVAVGWVLLVALWLPWVDYGKTYRPVAAALLAALPEGSGCIARSGLGLPQRASLDYFAGIRTVAPPEGRRQCRLLLVQGPPREEAQPGWTRIWEGNRPGDKNERLRLYRRN</sequence>
<gene>
    <name evidence="3" type="ORF">DFR35_2619</name>
</gene>
<dbReference type="GO" id="GO:0016740">
    <property type="term" value="F:transferase activity"/>
    <property type="evidence" value="ECO:0007669"/>
    <property type="project" value="UniProtKB-KW"/>
</dbReference>
<name>A0A497X988_9PROT</name>
<proteinExistence type="predicted"/>
<feature type="transmembrane region" description="Helical" evidence="1">
    <location>
        <begin position="299"/>
        <end position="318"/>
    </location>
</feature>
<keyword evidence="1" id="KW-1133">Transmembrane helix</keyword>
<feature type="transmembrane region" description="Helical" evidence="1">
    <location>
        <begin position="405"/>
        <end position="424"/>
    </location>
</feature>
<dbReference type="Proteomes" id="UP000268908">
    <property type="component" value="Unassembled WGS sequence"/>
</dbReference>
<dbReference type="EMBL" id="RCCI01000007">
    <property type="protein sequence ID" value="RLJ62802.1"/>
    <property type="molecule type" value="Genomic_DNA"/>
</dbReference>
<protein>
    <submittedName>
        <fullName evidence="3">4-amino-4-deoxy-L-arabinose transferase-like glycosyltransferase</fullName>
    </submittedName>
</protein>
<dbReference type="InterPro" id="IPR038731">
    <property type="entry name" value="RgtA/B/C-like"/>
</dbReference>
<evidence type="ECO:0000256" key="1">
    <source>
        <dbReference type="SAM" id="Phobius"/>
    </source>
</evidence>
<evidence type="ECO:0000313" key="4">
    <source>
        <dbReference type="Proteomes" id="UP000268908"/>
    </source>
</evidence>
<comment type="caution">
    <text evidence="3">The sequence shown here is derived from an EMBL/GenBank/DDBJ whole genome shotgun (WGS) entry which is preliminary data.</text>
</comment>
<feature type="transmembrane region" description="Helical" evidence="1">
    <location>
        <begin position="152"/>
        <end position="185"/>
    </location>
</feature>
<keyword evidence="3" id="KW-0808">Transferase</keyword>
<feature type="transmembrane region" description="Helical" evidence="1">
    <location>
        <begin position="276"/>
        <end position="293"/>
    </location>
</feature>
<feature type="transmembrane region" description="Helical" evidence="1">
    <location>
        <begin position="78"/>
        <end position="96"/>
    </location>
</feature>
<feature type="transmembrane region" description="Helical" evidence="1">
    <location>
        <begin position="330"/>
        <end position="353"/>
    </location>
</feature>
<evidence type="ECO:0000259" key="2">
    <source>
        <dbReference type="Pfam" id="PF13231"/>
    </source>
</evidence>
<keyword evidence="4" id="KW-1185">Reference proteome</keyword>
<feature type="transmembrane region" description="Helical" evidence="1">
    <location>
        <begin position="197"/>
        <end position="218"/>
    </location>
</feature>